<keyword evidence="1" id="KW-0812">Transmembrane</keyword>
<dbReference type="AlphaFoldDB" id="A0A3N4KWI8"/>
<protein>
    <submittedName>
        <fullName evidence="2">Uncharacterized protein</fullName>
    </submittedName>
</protein>
<keyword evidence="1" id="KW-1133">Transmembrane helix</keyword>
<sequence length="623" mass="71637">MPTFFDFQQGTDSPPPETEIFRYGRFRALPNTLYTVLAPTNGADPKWWTAGGYGSINAAEDDDDDDDDDEDVEVEERRWWIDRMLINPRRRVVVGIVGRWWSRLGLLVVLPAAIVVAWCAIPFPTYPIMGNDPSVLPVQPQYYHYPHTTIEDSVSILGLLWQAVKNVFNISVIRDMVASFLHRLSDTVPQIPLPDPERPNPGTGGGGGSGHGEALVTLNFWFFLIVYYGFYNLVGLLWITKLFNLYSLNWWPARLGFPHAFTLFNLLPLLVSIPMYYILPALILNHNLTWILLTFTTMLSPLIISFFVLLLERRSGHLGRRSALSDTQLLFTTSPTTMQRLDPHPKTWRSHIHHWSLPTSYIRFIWFGSALLLSLIALVLGEAYAEVYLRTLPHNSLETVVYVWSWVLTINILDGTTGWILGARVGSYPLAWVFKLYFAMTYQTYVRALYARLRSPSQFVVLQILSSSVVVVWLPLSMTKAVHRAYVWAGWNAQDYGEYKKFVGRYFYVRGLAENVSMVAWLGWVVGLHYGWNTKVYPYFSFSDREDPYTFELTFFASLATWACEMTAAWIVRRLVRYWFKFDVTAEAVSDFIKYPGLVPACLAVMVHVLQNMLFSIIRLKFQ</sequence>
<dbReference type="InterPro" id="IPR039966">
    <property type="entry name" value="C553.12c"/>
</dbReference>
<name>A0A3N4KWI8_9PEZI</name>
<dbReference type="InParanoid" id="A0A3N4KWI8"/>
<dbReference type="OrthoDB" id="5541877at2759"/>
<proteinExistence type="predicted"/>
<feature type="transmembrane region" description="Helical" evidence="1">
    <location>
        <begin position="361"/>
        <end position="381"/>
    </location>
</feature>
<gene>
    <name evidence="2" type="ORF">P167DRAFT_533886</name>
</gene>
<feature type="transmembrane region" description="Helical" evidence="1">
    <location>
        <begin position="515"/>
        <end position="533"/>
    </location>
</feature>
<feature type="transmembrane region" description="Helical" evidence="1">
    <location>
        <begin position="457"/>
        <end position="476"/>
    </location>
</feature>
<dbReference type="PANTHER" id="PTHR40467:SF1">
    <property type="match status" value="1"/>
</dbReference>
<organism evidence="2 3">
    <name type="scientific">Morchella conica CCBAS932</name>
    <dbReference type="NCBI Taxonomy" id="1392247"/>
    <lineage>
        <taxon>Eukaryota</taxon>
        <taxon>Fungi</taxon>
        <taxon>Dikarya</taxon>
        <taxon>Ascomycota</taxon>
        <taxon>Pezizomycotina</taxon>
        <taxon>Pezizomycetes</taxon>
        <taxon>Pezizales</taxon>
        <taxon>Morchellaceae</taxon>
        <taxon>Morchella</taxon>
    </lineage>
</organism>
<feature type="transmembrane region" description="Helical" evidence="1">
    <location>
        <begin position="553"/>
        <end position="572"/>
    </location>
</feature>
<evidence type="ECO:0000256" key="1">
    <source>
        <dbReference type="SAM" id="Phobius"/>
    </source>
</evidence>
<feature type="transmembrane region" description="Helical" evidence="1">
    <location>
        <begin position="290"/>
        <end position="311"/>
    </location>
</feature>
<evidence type="ECO:0000313" key="3">
    <source>
        <dbReference type="Proteomes" id="UP000277580"/>
    </source>
</evidence>
<feature type="transmembrane region" description="Helical" evidence="1">
    <location>
        <begin position="260"/>
        <end position="278"/>
    </location>
</feature>
<feature type="transmembrane region" description="Helical" evidence="1">
    <location>
        <begin position="100"/>
        <end position="123"/>
    </location>
</feature>
<dbReference type="Proteomes" id="UP000277580">
    <property type="component" value="Unassembled WGS sequence"/>
</dbReference>
<accession>A0A3N4KWI8</accession>
<feature type="transmembrane region" description="Helical" evidence="1">
    <location>
        <begin position="220"/>
        <end position="239"/>
    </location>
</feature>
<keyword evidence="3" id="KW-1185">Reference proteome</keyword>
<dbReference type="EMBL" id="ML119116">
    <property type="protein sequence ID" value="RPB14916.1"/>
    <property type="molecule type" value="Genomic_DNA"/>
</dbReference>
<evidence type="ECO:0000313" key="2">
    <source>
        <dbReference type="EMBL" id="RPB14916.1"/>
    </source>
</evidence>
<feature type="transmembrane region" description="Helical" evidence="1">
    <location>
        <begin position="401"/>
        <end position="421"/>
    </location>
</feature>
<keyword evidence="1" id="KW-0472">Membrane</keyword>
<reference evidence="2 3" key="1">
    <citation type="journal article" date="2018" name="Nat. Ecol. Evol.">
        <title>Pezizomycetes genomes reveal the molecular basis of ectomycorrhizal truffle lifestyle.</title>
        <authorList>
            <person name="Murat C."/>
            <person name="Payen T."/>
            <person name="Noel B."/>
            <person name="Kuo A."/>
            <person name="Morin E."/>
            <person name="Chen J."/>
            <person name="Kohler A."/>
            <person name="Krizsan K."/>
            <person name="Balestrini R."/>
            <person name="Da Silva C."/>
            <person name="Montanini B."/>
            <person name="Hainaut M."/>
            <person name="Levati E."/>
            <person name="Barry K.W."/>
            <person name="Belfiori B."/>
            <person name="Cichocki N."/>
            <person name="Clum A."/>
            <person name="Dockter R.B."/>
            <person name="Fauchery L."/>
            <person name="Guy J."/>
            <person name="Iotti M."/>
            <person name="Le Tacon F."/>
            <person name="Lindquist E.A."/>
            <person name="Lipzen A."/>
            <person name="Malagnac F."/>
            <person name="Mello A."/>
            <person name="Molinier V."/>
            <person name="Miyauchi S."/>
            <person name="Poulain J."/>
            <person name="Riccioni C."/>
            <person name="Rubini A."/>
            <person name="Sitrit Y."/>
            <person name="Splivallo R."/>
            <person name="Traeger S."/>
            <person name="Wang M."/>
            <person name="Zifcakova L."/>
            <person name="Wipf D."/>
            <person name="Zambonelli A."/>
            <person name="Paolocci F."/>
            <person name="Nowrousian M."/>
            <person name="Ottonello S."/>
            <person name="Baldrian P."/>
            <person name="Spatafora J.W."/>
            <person name="Henrissat B."/>
            <person name="Nagy L.G."/>
            <person name="Aury J.M."/>
            <person name="Wincker P."/>
            <person name="Grigoriev I.V."/>
            <person name="Bonfante P."/>
            <person name="Martin F.M."/>
        </authorList>
    </citation>
    <scope>NUCLEOTIDE SEQUENCE [LARGE SCALE GENOMIC DNA]</scope>
    <source>
        <strain evidence="2 3">CCBAS932</strain>
    </source>
</reference>
<feature type="transmembrane region" description="Helical" evidence="1">
    <location>
        <begin position="428"/>
        <end position="445"/>
    </location>
</feature>
<dbReference type="PANTHER" id="PTHR40467">
    <property type="match status" value="1"/>
</dbReference>